<dbReference type="Pfam" id="PF00005">
    <property type="entry name" value="ABC_tran"/>
    <property type="match status" value="1"/>
</dbReference>
<dbReference type="Proteomes" id="UP000639396">
    <property type="component" value="Unassembled WGS sequence"/>
</dbReference>
<dbReference type="GO" id="GO:0034040">
    <property type="term" value="F:ATPase-coupled lipid transmembrane transporter activity"/>
    <property type="evidence" value="ECO:0007669"/>
    <property type="project" value="TreeGrafter"/>
</dbReference>
<dbReference type="SMART" id="SM00382">
    <property type="entry name" value="AAA"/>
    <property type="match status" value="1"/>
</dbReference>
<feature type="transmembrane region" description="Helical" evidence="7">
    <location>
        <begin position="127"/>
        <end position="149"/>
    </location>
</feature>
<dbReference type="Gene3D" id="1.20.1560.10">
    <property type="entry name" value="ABC transporter type 1, transmembrane domain"/>
    <property type="match status" value="1"/>
</dbReference>
<evidence type="ECO:0000256" key="6">
    <source>
        <dbReference type="ARBA" id="ARBA00023136"/>
    </source>
</evidence>
<dbReference type="PROSITE" id="PS50893">
    <property type="entry name" value="ABC_TRANSPORTER_2"/>
    <property type="match status" value="1"/>
</dbReference>
<evidence type="ECO:0000313" key="11">
    <source>
        <dbReference type="Proteomes" id="UP000639396"/>
    </source>
</evidence>
<feature type="transmembrane region" description="Helical" evidence="7">
    <location>
        <begin position="6"/>
        <end position="25"/>
    </location>
</feature>
<dbReference type="InterPro" id="IPR011527">
    <property type="entry name" value="ABC1_TM_dom"/>
</dbReference>
<evidence type="ECO:0000259" key="8">
    <source>
        <dbReference type="PROSITE" id="PS50893"/>
    </source>
</evidence>
<evidence type="ECO:0000259" key="9">
    <source>
        <dbReference type="PROSITE" id="PS50929"/>
    </source>
</evidence>
<dbReference type="SUPFAM" id="SSF52540">
    <property type="entry name" value="P-loop containing nucleoside triphosphate hydrolases"/>
    <property type="match status" value="1"/>
</dbReference>
<feature type="domain" description="ABC transmembrane type-1" evidence="9">
    <location>
        <begin position="1"/>
        <end position="146"/>
    </location>
</feature>
<dbReference type="InterPro" id="IPR003439">
    <property type="entry name" value="ABC_transporter-like_ATP-bd"/>
</dbReference>
<feature type="transmembrane region" description="Helical" evidence="7">
    <location>
        <begin position="100"/>
        <end position="121"/>
    </location>
</feature>
<comment type="caution">
    <text evidence="10">The sequence shown here is derived from an EMBL/GenBank/DDBJ whole genome shotgun (WGS) entry which is preliminary data.</text>
</comment>
<dbReference type="SUPFAM" id="SSF90123">
    <property type="entry name" value="ABC transporter transmembrane region"/>
    <property type="match status" value="1"/>
</dbReference>
<dbReference type="GO" id="GO:0140359">
    <property type="term" value="F:ABC-type transporter activity"/>
    <property type="evidence" value="ECO:0007669"/>
    <property type="project" value="InterPro"/>
</dbReference>
<dbReference type="EMBL" id="JACXJA010000015">
    <property type="protein sequence ID" value="MBD2862937.1"/>
    <property type="molecule type" value="Genomic_DNA"/>
</dbReference>
<dbReference type="GO" id="GO:0016887">
    <property type="term" value="F:ATP hydrolysis activity"/>
    <property type="evidence" value="ECO:0007669"/>
    <property type="project" value="InterPro"/>
</dbReference>
<evidence type="ECO:0000256" key="3">
    <source>
        <dbReference type="ARBA" id="ARBA00022741"/>
    </source>
</evidence>
<keyword evidence="2 7" id="KW-0812">Transmembrane</keyword>
<protein>
    <submittedName>
        <fullName evidence="10">ABC transporter ATP-binding protein</fullName>
    </submittedName>
</protein>
<accession>A0A927H0A3</accession>
<dbReference type="PROSITE" id="PS00211">
    <property type="entry name" value="ABC_TRANSPORTER_1"/>
    <property type="match status" value="1"/>
</dbReference>
<keyword evidence="11" id="KW-1185">Reference proteome</keyword>
<dbReference type="GO" id="GO:0005886">
    <property type="term" value="C:plasma membrane"/>
    <property type="evidence" value="ECO:0007669"/>
    <property type="project" value="UniProtKB-SubCell"/>
</dbReference>
<dbReference type="PANTHER" id="PTHR24221:SF646">
    <property type="entry name" value="HAEMOLYSIN SECRETION ATP-BINDING PROTEIN"/>
    <property type="match status" value="1"/>
</dbReference>
<dbReference type="InterPro" id="IPR039421">
    <property type="entry name" value="Type_1_exporter"/>
</dbReference>
<evidence type="ECO:0000256" key="1">
    <source>
        <dbReference type="ARBA" id="ARBA00004651"/>
    </source>
</evidence>
<proteinExistence type="predicted"/>
<dbReference type="GO" id="GO:0005524">
    <property type="term" value="F:ATP binding"/>
    <property type="evidence" value="ECO:0007669"/>
    <property type="project" value="UniProtKB-KW"/>
</dbReference>
<dbReference type="InterPro" id="IPR017871">
    <property type="entry name" value="ABC_transporter-like_CS"/>
</dbReference>
<dbReference type="PROSITE" id="PS50929">
    <property type="entry name" value="ABC_TM1F"/>
    <property type="match status" value="1"/>
</dbReference>
<evidence type="ECO:0000256" key="5">
    <source>
        <dbReference type="ARBA" id="ARBA00022989"/>
    </source>
</evidence>
<dbReference type="Gene3D" id="3.40.50.300">
    <property type="entry name" value="P-loop containing nucleotide triphosphate hydrolases"/>
    <property type="match status" value="1"/>
</dbReference>
<evidence type="ECO:0000256" key="4">
    <source>
        <dbReference type="ARBA" id="ARBA00022840"/>
    </source>
</evidence>
<dbReference type="InterPro" id="IPR036640">
    <property type="entry name" value="ABC1_TM_sf"/>
</dbReference>
<dbReference type="InterPro" id="IPR027417">
    <property type="entry name" value="P-loop_NTPase"/>
</dbReference>
<dbReference type="AlphaFoldDB" id="A0A927H0A3"/>
<organism evidence="10 11">
    <name type="scientific">Paenibacillus oceani</name>
    <dbReference type="NCBI Taxonomy" id="2772510"/>
    <lineage>
        <taxon>Bacteria</taxon>
        <taxon>Bacillati</taxon>
        <taxon>Bacillota</taxon>
        <taxon>Bacilli</taxon>
        <taxon>Bacillales</taxon>
        <taxon>Paenibacillaceae</taxon>
        <taxon>Paenibacillus</taxon>
    </lineage>
</organism>
<keyword evidence="4 10" id="KW-0067">ATP-binding</keyword>
<evidence type="ECO:0000256" key="2">
    <source>
        <dbReference type="ARBA" id="ARBA00022692"/>
    </source>
</evidence>
<dbReference type="PANTHER" id="PTHR24221">
    <property type="entry name" value="ATP-BINDING CASSETTE SUB-FAMILY B"/>
    <property type="match status" value="1"/>
</dbReference>
<reference evidence="10" key="1">
    <citation type="submission" date="2020-09" db="EMBL/GenBank/DDBJ databases">
        <title>A novel bacterium of genus Paenibacillus, isolated from South China Sea.</title>
        <authorList>
            <person name="Huang H."/>
            <person name="Mo K."/>
            <person name="Hu Y."/>
        </authorList>
    </citation>
    <scope>NUCLEOTIDE SEQUENCE</scope>
    <source>
        <strain evidence="10">IB182363</strain>
    </source>
</reference>
<dbReference type="InterPro" id="IPR003593">
    <property type="entry name" value="AAA+_ATPase"/>
</dbReference>
<comment type="subcellular location">
    <subcellularLocation>
        <location evidence="1">Cell membrane</location>
        <topology evidence="1">Multi-pass membrane protein</topology>
    </subcellularLocation>
</comment>
<evidence type="ECO:0000313" key="10">
    <source>
        <dbReference type="EMBL" id="MBD2862937.1"/>
    </source>
</evidence>
<keyword evidence="6 7" id="KW-0472">Membrane</keyword>
<keyword evidence="5 7" id="KW-1133">Transmembrane helix</keyword>
<feature type="domain" description="ABC transporter" evidence="8">
    <location>
        <begin position="191"/>
        <end position="437"/>
    </location>
</feature>
<gene>
    <name evidence="10" type="ORF">IDH45_13175</name>
</gene>
<evidence type="ECO:0000256" key="7">
    <source>
        <dbReference type="SAM" id="Phobius"/>
    </source>
</evidence>
<name>A0A927H0A3_9BACL</name>
<keyword evidence="3" id="KW-0547">Nucleotide-binding</keyword>
<sequence length="443" mass="49705">MILLLTQVWWAALLILALTAPLFVLEIKSGRSTYEAGREVSKYKRRYEYLTEVLTGREAVDERTLFGFGGPVGERWYRHYETARSIEFRTERKWFIKMKAGSVLTATVSMLIIMVLIGPVIAGAVTIGMFISLVNAVFGIVQMMSWQLTANVDQLTKHREYLKDLTEFVQLEETDGAAAAPVFPAPVFESLEFREVKFVYPGMQAPVLNGLSFRIQAGSQYAFVGVNGAGKTTIMKLLMGLYDLYEGEILLNGKPISEYGQHELKAFYSVVYQDFAKYYIPLKDNIAVGDVNRLHHDAEEVTLARIRQTAGQVSLHTLEQKLPKGIETPLGKIKTGGQDVSGGEWQRIAMARALLNPAPIRILDEPTAALDPIGESKLYEQFEQISRDKTTLFISHRLGSTLLADIIFVIGDGRVIEQGSHPELMKARGVYAGMYESQRSWYQ</sequence>